<evidence type="ECO:0000313" key="3">
    <source>
        <dbReference type="EMBL" id="WPU64744.1"/>
    </source>
</evidence>
<gene>
    <name evidence="3" type="ORF">SOO65_18790</name>
</gene>
<evidence type="ECO:0000256" key="2">
    <source>
        <dbReference type="SAM" id="SignalP"/>
    </source>
</evidence>
<proteinExistence type="predicted"/>
<dbReference type="KEGG" id="psti:SOO65_18790"/>
<feature type="chain" id="PRO_5043679768" evidence="2">
    <location>
        <begin position="19"/>
        <end position="464"/>
    </location>
</feature>
<keyword evidence="1" id="KW-1133">Transmembrane helix</keyword>
<keyword evidence="2" id="KW-0732">Signal</keyword>
<protein>
    <submittedName>
        <fullName evidence="3">Uncharacterized protein</fullName>
    </submittedName>
</protein>
<sequence>MKSLMFLVLALVPSLAMAHVKWFSDYSFDAVPLSFSQLNTPTFWGLFLLSVVSLPLMVYLDKLADRSTLYVKTNEFLDRYSEDGPLIMRVTMGAVLLMSWQGDSVVAPEIAASSQVWVWFQFALALCLLFKETTILAGLGMIFLYVMCIFSQGLFHMLDYVVYPAVGLYLIFSNLKNERLKNLDLPVLYSGLGFSLCWVAFEKIFYPFWGLSVLAKAPALTMGLPHDFFLISCAFVEFTLGYLLIICLLHRPLAIVITLVFFTTTCFFGKTEVVGHTMLHGALLVFIVKGPGHYYQAPIRYHKAFWLRSLFAAVNFVILFALLAFPYQKMATEIHAESMAKKVDHPMFEIPADMPVPTIAVHPMKDPVSGWNLHIQTTNYKFTPENSGLGDKPSEGHAHLFVNGKKVGRVYSEWAHVILPQGKNKVKVVLTTNSHKDYASGGKLIESEVEIEEGRDVSVGGHAH</sequence>
<reference evidence="3 4" key="1">
    <citation type="submission" date="2023-11" db="EMBL/GenBank/DDBJ databases">
        <title>Peredibacter starrii A3.12.</title>
        <authorList>
            <person name="Mitchell R.J."/>
        </authorList>
    </citation>
    <scope>NUCLEOTIDE SEQUENCE [LARGE SCALE GENOMIC DNA]</scope>
    <source>
        <strain evidence="3 4">A3.12</strain>
    </source>
</reference>
<dbReference type="Proteomes" id="UP001324634">
    <property type="component" value="Chromosome"/>
</dbReference>
<keyword evidence="4" id="KW-1185">Reference proteome</keyword>
<feature type="transmembrane region" description="Helical" evidence="1">
    <location>
        <begin position="42"/>
        <end position="60"/>
    </location>
</feature>
<dbReference type="RefSeq" id="WP_321394104.1">
    <property type="nucleotide sequence ID" value="NZ_CP139487.1"/>
</dbReference>
<evidence type="ECO:0000256" key="1">
    <source>
        <dbReference type="SAM" id="Phobius"/>
    </source>
</evidence>
<organism evidence="3 4">
    <name type="scientific">Peredibacter starrii</name>
    <dbReference type="NCBI Taxonomy" id="28202"/>
    <lineage>
        <taxon>Bacteria</taxon>
        <taxon>Pseudomonadati</taxon>
        <taxon>Bdellovibrionota</taxon>
        <taxon>Bacteriovoracia</taxon>
        <taxon>Bacteriovoracales</taxon>
        <taxon>Bacteriovoracaceae</taxon>
        <taxon>Peredibacter</taxon>
    </lineage>
</organism>
<feature type="signal peptide" evidence="2">
    <location>
        <begin position="1"/>
        <end position="18"/>
    </location>
</feature>
<accession>A0AAX4HN81</accession>
<feature type="transmembrane region" description="Helical" evidence="1">
    <location>
        <begin position="253"/>
        <end position="271"/>
    </location>
</feature>
<feature type="transmembrane region" description="Helical" evidence="1">
    <location>
        <begin position="228"/>
        <end position="246"/>
    </location>
</feature>
<feature type="transmembrane region" description="Helical" evidence="1">
    <location>
        <begin position="307"/>
        <end position="327"/>
    </location>
</feature>
<dbReference type="AlphaFoldDB" id="A0AAX4HN81"/>
<dbReference type="EMBL" id="CP139487">
    <property type="protein sequence ID" value="WPU64744.1"/>
    <property type="molecule type" value="Genomic_DNA"/>
</dbReference>
<keyword evidence="1" id="KW-0472">Membrane</keyword>
<feature type="transmembrane region" description="Helical" evidence="1">
    <location>
        <begin position="187"/>
        <end position="208"/>
    </location>
</feature>
<evidence type="ECO:0000313" key="4">
    <source>
        <dbReference type="Proteomes" id="UP001324634"/>
    </source>
</evidence>
<feature type="transmembrane region" description="Helical" evidence="1">
    <location>
        <begin position="114"/>
        <end position="130"/>
    </location>
</feature>
<keyword evidence="1" id="KW-0812">Transmembrane</keyword>
<name>A0AAX4HN81_9BACT</name>
<feature type="transmembrane region" description="Helical" evidence="1">
    <location>
        <begin position="160"/>
        <end position="175"/>
    </location>
</feature>